<keyword evidence="1" id="KW-0812">Transmembrane</keyword>
<feature type="transmembrane region" description="Helical" evidence="1">
    <location>
        <begin position="72"/>
        <end position="90"/>
    </location>
</feature>
<keyword evidence="1" id="KW-1133">Transmembrane helix</keyword>
<evidence type="ECO:0000313" key="2">
    <source>
        <dbReference type="EMBL" id="ARU57003.1"/>
    </source>
</evidence>
<dbReference type="KEGG" id="ome:OLMES_2959"/>
<dbReference type="AlphaFoldDB" id="A0A1Y0IC99"/>
<keyword evidence="1" id="KW-0472">Membrane</keyword>
<accession>A0A1Y0IC99</accession>
<reference evidence="2 3" key="1">
    <citation type="submission" date="2017-05" db="EMBL/GenBank/DDBJ databases">
        <title>Genomic insights into alkan degradation activity of Oleiphilus messinensis.</title>
        <authorList>
            <person name="Kozyavkin S.A."/>
            <person name="Slesarev A.I."/>
            <person name="Golyshin P.N."/>
            <person name="Korzhenkov A."/>
            <person name="Golyshina O.N."/>
            <person name="Toshchakov S.V."/>
        </authorList>
    </citation>
    <scope>NUCLEOTIDE SEQUENCE [LARGE SCALE GENOMIC DNA]</scope>
    <source>
        <strain evidence="2 3">ME102</strain>
    </source>
</reference>
<evidence type="ECO:0000256" key="1">
    <source>
        <dbReference type="SAM" id="Phobius"/>
    </source>
</evidence>
<gene>
    <name evidence="2" type="ORF">OLMES_2959</name>
</gene>
<name>A0A1Y0IC99_9GAMM</name>
<proteinExistence type="predicted"/>
<dbReference type="Proteomes" id="UP000196027">
    <property type="component" value="Chromosome"/>
</dbReference>
<organism evidence="2 3">
    <name type="scientific">Oleiphilus messinensis</name>
    <dbReference type="NCBI Taxonomy" id="141451"/>
    <lineage>
        <taxon>Bacteria</taxon>
        <taxon>Pseudomonadati</taxon>
        <taxon>Pseudomonadota</taxon>
        <taxon>Gammaproteobacteria</taxon>
        <taxon>Oceanospirillales</taxon>
        <taxon>Oleiphilaceae</taxon>
        <taxon>Oleiphilus</taxon>
    </lineage>
</organism>
<feature type="transmembrane region" description="Helical" evidence="1">
    <location>
        <begin position="7"/>
        <end position="26"/>
    </location>
</feature>
<protein>
    <submittedName>
        <fullName evidence="2">Uncharacterized protein</fullName>
    </submittedName>
</protein>
<sequence length="169" mass="19242">MIARIVLLLDIIYFLMSSIKGLYLATLDSIWKLVMLINDGLNTVIDWSYFFPIDIAWEKIPAMPLQGSHIDLYSVMIPPILVAMFCAFFIHDYRALKIKFHEMKAEIEREIALKELREEAGLHPVPENATIDIYIDRLDNTDPAWYETGWGQVAIGVAITAICALIGLN</sequence>
<keyword evidence="3" id="KW-1185">Reference proteome</keyword>
<evidence type="ECO:0000313" key="3">
    <source>
        <dbReference type="Proteomes" id="UP000196027"/>
    </source>
</evidence>
<dbReference type="EMBL" id="CP021425">
    <property type="protein sequence ID" value="ARU57003.1"/>
    <property type="molecule type" value="Genomic_DNA"/>
</dbReference>